<reference evidence="1 2" key="1">
    <citation type="journal article" date="2012" name="J. Bacteriol.">
        <title>Genome sequence of Pectobacterium sp. strain SCC3193.</title>
        <authorList>
            <person name="Koskinen J.P."/>
            <person name="Laine P."/>
            <person name="Niemi O."/>
            <person name="Nykyri J."/>
            <person name="Harjunpaa H."/>
            <person name="Auvinen P."/>
            <person name="Paulin L."/>
            <person name="Pirhonen M."/>
            <person name="Palva T."/>
            <person name="Holm L."/>
        </authorList>
    </citation>
    <scope>NUCLEOTIDE SEQUENCE [LARGE SCALE GENOMIC DNA]</scope>
    <source>
        <strain evidence="1 2">SCC3193</strain>
    </source>
</reference>
<accession>A0A0H3IBT3</accession>
<proteinExistence type="predicted"/>
<dbReference type="STRING" id="1905730.W5S_4494"/>
<dbReference type="Pfam" id="PF10049">
    <property type="entry name" value="DUF2283"/>
    <property type="match status" value="1"/>
</dbReference>
<dbReference type="Proteomes" id="UP000008044">
    <property type="component" value="Chromosome"/>
</dbReference>
<organism evidence="1 2">
    <name type="scientific">Pectobacterium parmentieri</name>
    <dbReference type="NCBI Taxonomy" id="1905730"/>
    <lineage>
        <taxon>Bacteria</taxon>
        <taxon>Pseudomonadati</taxon>
        <taxon>Pseudomonadota</taxon>
        <taxon>Gammaproteobacteria</taxon>
        <taxon>Enterobacterales</taxon>
        <taxon>Pectobacteriaceae</taxon>
        <taxon>Pectobacterium</taxon>
    </lineage>
</organism>
<dbReference type="RefSeq" id="WP_014701920.1">
    <property type="nucleotide sequence ID" value="NC_017845.1"/>
</dbReference>
<name>A0A0H3IBT3_PECPM</name>
<dbReference type="HOGENOM" id="CLU_195283_0_0_6"/>
<evidence type="ECO:0000313" key="2">
    <source>
        <dbReference type="Proteomes" id="UP000008044"/>
    </source>
</evidence>
<evidence type="ECO:0008006" key="3">
    <source>
        <dbReference type="Google" id="ProtNLM"/>
    </source>
</evidence>
<protein>
    <recommendedName>
        <fullName evidence="3">DUF2283 domain-containing protein</fullName>
    </recommendedName>
</protein>
<dbReference type="eggNOG" id="ENOG5033BHF">
    <property type="taxonomic scope" value="Bacteria"/>
</dbReference>
<dbReference type="AlphaFoldDB" id="A0A0H3IBT3"/>
<dbReference type="KEGG" id="pec:W5S_4494"/>
<dbReference type="InterPro" id="IPR019270">
    <property type="entry name" value="DUF2283"/>
</dbReference>
<dbReference type="EMBL" id="CP003415">
    <property type="protein sequence ID" value="AFI92540.1"/>
    <property type="molecule type" value="Genomic_DNA"/>
</dbReference>
<sequence>MKKNKINLEVNGDGDMAYLVLPNHPGMGKAGVAVRHVALRTIIENYQGPEIYLDFDSDGNMIGMEFFIGLKNINERKRGKC</sequence>
<evidence type="ECO:0000313" key="1">
    <source>
        <dbReference type="EMBL" id="AFI92540.1"/>
    </source>
</evidence>
<gene>
    <name evidence="1" type="ordered locus">W5S_4494</name>
</gene>